<feature type="domain" description="TonB-dependent receptor-like beta-barrel" evidence="16">
    <location>
        <begin position="356"/>
        <end position="783"/>
    </location>
</feature>
<evidence type="ECO:0000313" key="18">
    <source>
        <dbReference type="EMBL" id="SDF53214.1"/>
    </source>
</evidence>
<dbReference type="OrthoDB" id="9758472at2"/>
<keyword evidence="8" id="KW-0406">Ion transport</keyword>
<keyword evidence="6 15" id="KW-0732">Signal</keyword>
<dbReference type="Pfam" id="PF13715">
    <property type="entry name" value="CarbopepD_reg_2"/>
    <property type="match status" value="1"/>
</dbReference>
<evidence type="ECO:0000256" key="15">
    <source>
        <dbReference type="SAM" id="SignalP"/>
    </source>
</evidence>
<evidence type="ECO:0000256" key="2">
    <source>
        <dbReference type="ARBA" id="ARBA00022448"/>
    </source>
</evidence>
<organism evidence="18 19">
    <name type="scientific">Chitinophaga filiformis</name>
    <name type="common">Myxococcus filiformis</name>
    <name type="synonym">Flexibacter filiformis</name>
    <dbReference type="NCBI Taxonomy" id="104663"/>
    <lineage>
        <taxon>Bacteria</taxon>
        <taxon>Pseudomonadati</taxon>
        <taxon>Bacteroidota</taxon>
        <taxon>Chitinophagia</taxon>
        <taxon>Chitinophagales</taxon>
        <taxon>Chitinophagaceae</taxon>
        <taxon>Chitinophaga</taxon>
    </lineage>
</organism>
<evidence type="ECO:0000256" key="1">
    <source>
        <dbReference type="ARBA" id="ARBA00004571"/>
    </source>
</evidence>
<dbReference type="SUPFAM" id="SSF49464">
    <property type="entry name" value="Carboxypeptidase regulatory domain-like"/>
    <property type="match status" value="1"/>
</dbReference>
<dbReference type="Pfam" id="PF00593">
    <property type="entry name" value="TonB_dep_Rec_b-barrel"/>
    <property type="match status" value="1"/>
</dbReference>
<keyword evidence="11 12" id="KW-0998">Cell outer membrane</keyword>
<evidence type="ECO:0000256" key="13">
    <source>
        <dbReference type="RuleBase" id="RU003357"/>
    </source>
</evidence>
<dbReference type="Gene3D" id="2.60.40.1120">
    <property type="entry name" value="Carboxypeptidase-like, regulatory domain"/>
    <property type="match status" value="1"/>
</dbReference>
<proteinExistence type="inferred from homology"/>
<dbReference type="InterPro" id="IPR037066">
    <property type="entry name" value="Plug_dom_sf"/>
</dbReference>
<dbReference type="InterPro" id="IPR000531">
    <property type="entry name" value="Beta-barrel_TonB"/>
</dbReference>
<comment type="subcellular location">
    <subcellularLocation>
        <location evidence="1 12">Cell outer membrane</location>
        <topology evidence="1 12">Multi-pass membrane protein</topology>
    </subcellularLocation>
</comment>
<feature type="chain" id="PRO_5011786940" evidence="15">
    <location>
        <begin position="21"/>
        <end position="811"/>
    </location>
</feature>
<accession>A0A1G7LV11</accession>
<keyword evidence="7" id="KW-0408">Iron</keyword>
<evidence type="ECO:0000256" key="14">
    <source>
        <dbReference type="SAM" id="MobiDB-lite"/>
    </source>
</evidence>
<evidence type="ECO:0000256" key="3">
    <source>
        <dbReference type="ARBA" id="ARBA00022452"/>
    </source>
</evidence>
<dbReference type="PROSITE" id="PS52016">
    <property type="entry name" value="TONB_DEPENDENT_REC_3"/>
    <property type="match status" value="1"/>
</dbReference>
<feature type="compositionally biased region" description="Basic and acidic residues" evidence="14">
    <location>
        <begin position="690"/>
        <end position="700"/>
    </location>
</feature>
<evidence type="ECO:0000256" key="5">
    <source>
        <dbReference type="ARBA" id="ARBA00022692"/>
    </source>
</evidence>
<dbReference type="InterPro" id="IPR012910">
    <property type="entry name" value="Plug_dom"/>
</dbReference>
<evidence type="ECO:0000256" key="9">
    <source>
        <dbReference type="ARBA" id="ARBA00023077"/>
    </source>
</evidence>
<sequence>MTRHLLFLIILLSLIHVVSAQGVKDNNGIVTGTITTSDGKPASNVTIRIERSKWGSISDEKGAFIIKNVKPGNWLLKVSAVAAAGQEKSVSVAAGQTVHVDFVLNENAAQLQEIIISSTNPNKENKIVAKMPLRNLENPQVYNTVSSEIIKQQGITNYDDVFRNVPGITRTWESTGRAGDGASYFALRGFDAQPLLYNGLPGITSGNLDPADIEEIQVIKGPSGTLFGGAFYSYGGMINTITKKPYYGFGGEVGYNFGSYGLNRLTADVNALLSEKKKIAMRVNTAYHSENSFQDAGFKKSFFIAPSLAYEVNDKLSFQVMAEILNEERAVAPVFFHSDRVSPLRYKTIEELNLNNDLSFTSNDLTIKNPRYNLQGQMLYRISDQWTSQTVISRGSVKSNGVYTYIWDDIPGDDYFDQYFHNENQTTNTTDIQQNFNGDFKIGNLRNRLLVGLDYFHRNVIDNGSGWAAGRSVTPQGDIRYYVDPYTNDTTGPVSLSKSAIDNLLAGTGISNSNISNSSYSAYVSDVLNITPGLSAMVSLRADYFDSRGEKSTKDDDYDQFALSPKFGLAYEPILNKLSVFASYMNAFINVAPQQVSDADGNNVRVKTFKPEHANQVEYGVKANLLEDRVHATFSVYDIKVSDRVYPDPTNPMSVIQGGKVGSKGFELDVNANPVKGLNLTAGYSHNSTKVKEGDPKDFYSEPGRAPGGQGPQDLANIWANYKIQNGKLKNFGFGVGGNYAGRYKVIDNAATGDFYLPGYVLVNGAISYNSQDFRISLNVNNITNETYYIGYWSVNPQRRRNFTASFAYKF</sequence>
<dbReference type="EMBL" id="FNBN01000002">
    <property type="protein sequence ID" value="SDF53214.1"/>
    <property type="molecule type" value="Genomic_DNA"/>
</dbReference>
<evidence type="ECO:0000256" key="6">
    <source>
        <dbReference type="ARBA" id="ARBA00022729"/>
    </source>
</evidence>
<dbReference type="PANTHER" id="PTHR32552:SF68">
    <property type="entry name" value="FERRICHROME OUTER MEMBRANE TRANSPORTER_PHAGE RECEPTOR"/>
    <property type="match status" value="1"/>
</dbReference>
<name>A0A1G7LV11_CHIFI</name>
<evidence type="ECO:0000256" key="10">
    <source>
        <dbReference type="ARBA" id="ARBA00023136"/>
    </source>
</evidence>
<dbReference type="AlphaFoldDB" id="A0A1G7LV11"/>
<keyword evidence="3 12" id="KW-1134">Transmembrane beta strand</keyword>
<evidence type="ECO:0000256" key="7">
    <source>
        <dbReference type="ARBA" id="ARBA00023004"/>
    </source>
</evidence>
<evidence type="ECO:0000256" key="4">
    <source>
        <dbReference type="ARBA" id="ARBA00022496"/>
    </source>
</evidence>
<dbReference type="GO" id="GO:0009279">
    <property type="term" value="C:cell outer membrane"/>
    <property type="evidence" value="ECO:0007669"/>
    <property type="project" value="UniProtKB-SubCell"/>
</dbReference>
<evidence type="ECO:0000256" key="11">
    <source>
        <dbReference type="ARBA" id="ARBA00023237"/>
    </source>
</evidence>
<comment type="similarity">
    <text evidence="12 13">Belongs to the TonB-dependent receptor family.</text>
</comment>
<evidence type="ECO:0000259" key="16">
    <source>
        <dbReference type="Pfam" id="PF00593"/>
    </source>
</evidence>
<dbReference type="SUPFAM" id="SSF56935">
    <property type="entry name" value="Porins"/>
    <property type="match status" value="1"/>
</dbReference>
<feature type="region of interest" description="Disordered" evidence="14">
    <location>
        <begin position="690"/>
        <end position="710"/>
    </location>
</feature>
<dbReference type="GO" id="GO:0015344">
    <property type="term" value="F:siderophore uptake transmembrane transporter activity"/>
    <property type="evidence" value="ECO:0007669"/>
    <property type="project" value="TreeGrafter"/>
</dbReference>
<dbReference type="PANTHER" id="PTHR32552">
    <property type="entry name" value="FERRICHROME IRON RECEPTOR-RELATED"/>
    <property type="match status" value="1"/>
</dbReference>
<dbReference type="STRING" id="104663.SAMN04488121_102194"/>
<dbReference type="RefSeq" id="WP_089830366.1">
    <property type="nucleotide sequence ID" value="NZ_FNBN01000002.1"/>
</dbReference>
<dbReference type="Gene3D" id="2.40.170.20">
    <property type="entry name" value="TonB-dependent receptor, beta-barrel domain"/>
    <property type="match status" value="1"/>
</dbReference>
<dbReference type="InterPro" id="IPR008969">
    <property type="entry name" value="CarboxyPept-like_regulatory"/>
</dbReference>
<protein>
    <submittedName>
        <fullName evidence="18">Iron complex outermembrane recepter protein</fullName>
    </submittedName>
</protein>
<evidence type="ECO:0000313" key="19">
    <source>
        <dbReference type="Proteomes" id="UP000199045"/>
    </source>
</evidence>
<keyword evidence="2 12" id="KW-0813">Transport</keyword>
<dbReference type="CDD" id="cd01347">
    <property type="entry name" value="ligand_gated_channel"/>
    <property type="match status" value="1"/>
</dbReference>
<feature type="signal peptide" evidence="15">
    <location>
        <begin position="1"/>
        <end position="20"/>
    </location>
</feature>
<feature type="domain" description="TonB-dependent receptor plug" evidence="17">
    <location>
        <begin position="136"/>
        <end position="229"/>
    </location>
</feature>
<evidence type="ECO:0000256" key="12">
    <source>
        <dbReference type="PROSITE-ProRule" id="PRU01360"/>
    </source>
</evidence>
<gene>
    <name evidence="18" type="ORF">SAMN04488121_102194</name>
</gene>
<keyword evidence="4" id="KW-0410">Iron transport</keyword>
<evidence type="ECO:0000259" key="17">
    <source>
        <dbReference type="Pfam" id="PF07715"/>
    </source>
</evidence>
<dbReference type="InterPro" id="IPR036942">
    <property type="entry name" value="Beta-barrel_TonB_sf"/>
</dbReference>
<keyword evidence="9 13" id="KW-0798">TonB box</keyword>
<reference evidence="18 19" key="1">
    <citation type="submission" date="2016-10" db="EMBL/GenBank/DDBJ databases">
        <authorList>
            <person name="de Groot N.N."/>
        </authorList>
    </citation>
    <scope>NUCLEOTIDE SEQUENCE [LARGE SCALE GENOMIC DNA]</scope>
    <source>
        <strain evidence="18 19">DSM 527</strain>
    </source>
</reference>
<dbReference type="InterPro" id="IPR039426">
    <property type="entry name" value="TonB-dep_rcpt-like"/>
</dbReference>
<dbReference type="Proteomes" id="UP000199045">
    <property type="component" value="Unassembled WGS sequence"/>
</dbReference>
<dbReference type="Gene3D" id="2.170.130.10">
    <property type="entry name" value="TonB-dependent receptor, plug domain"/>
    <property type="match status" value="1"/>
</dbReference>
<keyword evidence="10 12" id="KW-0472">Membrane</keyword>
<keyword evidence="5 12" id="KW-0812">Transmembrane</keyword>
<evidence type="ECO:0000256" key="8">
    <source>
        <dbReference type="ARBA" id="ARBA00023065"/>
    </source>
</evidence>
<dbReference type="Pfam" id="PF07715">
    <property type="entry name" value="Plug"/>
    <property type="match status" value="1"/>
</dbReference>